<comment type="caution">
    <text evidence="1">The sequence shown here is derived from an EMBL/GenBank/DDBJ whole genome shotgun (WGS) entry which is preliminary data.</text>
</comment>
<sequence length="73" mass="8382">MANIDDLLGKLEVPCQACKGEGYIGGVDDDGMIHENVCPECRGKKYMPSEVGRKLLDFIRKYLCEEQNCRWWL</sequence>
<dbReference type="OrthoDB" id="2970145at2"/>
<accession>A0A494WUP3</accession>
<evidence type="ECO:0000313" key="1">
    <source>
        <dbReference type="EMBL" id="RKO67148.1"/>
    </source>
</evidence>
<dbReference type="RefSeq" id="WP_121451562.1">
    <property type="nucleotide sequence ID" value="NZ_RBWE01000001.1"/>
</dbReference>
<dbReference type="AlphaFoldDB" id="A0A494WUP3"/>
<dbReference type="Proteomes" id="UP000271256">
    <property type="component" value="Unassembled WGS sequence"/>
</dbReference>
<dbReference type="Gene3D" id="6.20.20.10">
    <property type="match status" value="1"/>
</dbReference>
<name>A0A494WUP3_9FIRM</name>
<dbReference type="EMBL" id="RBWE01000001">
    <property type="protein sequence ID" value="RKO67148.1"/>
    <property type="molecule type" value="Genomic_DNA"/>
</dbReference>
<dbReference type="Pfam" id="PF15777">
    <property type="entry name" value="Anti-TRAP"/>
    <property type="match status" value="1"/>
</dbReference>
<reference evidence="1 2" key="1">
    <citation type="submission" date="2018-10" db="EMBL/GenBank/DDBJ databases">
        <authorList>
            <person name="Grouzdev D.S."/>
            <person name="Krutkina M.S."/>
            <person name="Tourova T.P."/>
            <person name="Nazina T.N."/>
        </authorList>
    </citation>
    <scope>NUCLEOTIDE SEQUENCE [LARGE SCALE GENOMIC DNA]</scope>
    <source>
        <strain evidence="1 2">435</strain>
    </source>
</reference>
<keyword evidence="2" id="KW-1185">Reference proteome</keyword>
<organism evidence="1 2">
    <name type="scientific">Desulfofundulus salinus</name>
    <dbReference type="NCBI Taxonomy" id="2419843"/>
    <lineage>
        <taxon>Bacteria</taxon>
        <taxon>Bacillati</taxon>
        <taxon>Bacillota</taxon>
        <taxon>Clostridia</taxon>
        <taxon>Eubacteriales</taxon>
        <taxon>Peptococcaceae</taxon>
        <taxon>Desulfofundulus</taxon>
    </lineage>
</organism>
<evidence type="ECO:0008006" key="3">
    <source>
        <dbReference type="Google" id="ProtNLM"/>
    </source>
</evidence>
<gene>
    <name evidence="1" type="ORF">D7024_09425</name>
</gene>
<protein>
    <recommendedName>
        <fullName evidence="3">Tryptophan RNA-binding attenuation protein</fullName>
    </recommendedName>
</protein>
<evidence type="ECO:0000313" key="2">
    <source>
        <dbReference type="Proteomes" id="UP000271256"/>
    </source>
</evidence>
<proteinExistence type="predicted"/>
<dbReference type="InterPro" id="IPR031538">
    <property type="entry name" value="Anti-TRAP"/>
</dbReference>